<gene>
    <name evidence="2" type="ORF">SCD92_13440</name>
</gene>
<comment type="caution">
    <text evidence="2">The sequence shown here is derived from an EMBL/GenBank/DDBJ whole genome shotgun (WGS) entry which is preliminary data.</text>
</comment>
<dbReference type="Proteomes" id="UP001273505">
    <property type="component" value="Unassembled WGS sequence"/>
</dbReference>
<evidence type="ECO:0000256" key="1">
    <source>
        <dbReference type="SAM" id="SignalP"/>
    </source>
</evidence>
<dbReference type="EMBL" id="JAXAFO010000023">
    <property type="protein sequence ID" value="MDX6850371.1"/>
    <property type="molecule type" value="Genomic_DNA"/>
</dbReference>
<evidence type="ECO:0000313" key="2">
    <source>
        <dbReference type="EMBL" id="MDX6850371.1"/>
    </source>
</evidence>
<feature type="chain" id="PRO_5047534214" evidence="1">
    <location>
        <begin position="20"/>
        <end position="123"/>
    </location>
</feature>
<sequence length="123" mass="13208">MYKYLISVVALLTSFSAFSTDQSITYLVAYDGEELASTKTYSVAINAEFMETVELDGGYSLEVASSTEGISTVLMSPAGEVRLVTDQSTSSALNGNFFLVCAKGGRTRRISPIPRELPSCNPT</sequence>
<accession>A0ABU4S1K2</accession>
<evidence type="ECO:0000313" key="3">
    <source>
        <dbReference type="Proteomes" id="UP001273505"/>
    </source>
</evidence>
<keyword evidence="1" id="KW-0732">Signal</keyword>
<proteinExistence type="predicted"/>
<feature type="signal peptide" evidence="1">
    <location>
        <begin position="1"/>
        <end position="19"/>
    </location>
</feature>
<reference evidence="2 3" key="1">
    <citation type="submission" date="2023-11" db="EMBL/GenBank/DDBJ databases">
        <title>Gilvimarinus fulvus sp. nov., isolated from the surface of Kelp.</title>
        <authorList>
            <person name="Sun Y.Y."/>
            <person name="Gong Y."/>
            <person name="Du Z.J."/>
        </authorList>
    </citation>
    <scope>NUCLEOTIDE SEQUENCE [LARGE SCALE GENOMIC DNA]</scope>
    <source>
        <strain evidence="2 3">SDUM040013</strain>
    </source>
</reference>
<organism evidence="2 3">
    <name type="scientific">Gilvimarinus gilvus</name>
    <dbReference type="NCBI Taxonomy" id="3058038"/>
    <lineage>
        <taxon>Bacteria</taxon>
        <taxon>Pseudomonadati</taxon>
        <taxon>Pseudomonadota</taxon>
        <taxon>Gammaproteobacteria</taxon>
        <taxon>Cellvibrionales</taxon>
        <taxon>Cellvibrionaceae</taxon>
        <taxon>Gilvimarinus</taxon>
    </lineage>
</organism>
<dbReference type="RefSeq" id="WP_302722291.1">
    <property type="nucleotide sequence ID" value="NZ_JAULRU010000514.1"/>
</dbReference>
<protein>
    <submittedName>
        <fullName evidence="2">Uncharacterized protein</fullName>
    </submittedName>
</protein>
<keyword evidence="3" id="KW-1185">Reference proteome</keyword>
<name>A0ABU4S1K2_9GAMM</name>